<dbReference type="Pfam" id="PF13977">
    <property type="entry name" value="TetR_C_6"/>
    <property type="match status" value="1"/>
</dbReference>
<keyword evidence="9" id="KW-1185">Reference proteome</keyword>
<name>D3Q8I2_STANL</name>
<gene>
    <name evidence="8" type="ordered locus">Snas_2881</name>
</gene>
<evidence type="ECO:0000313" key="9">
    <source>
        <dbReference type="Proteomes" id="UP000000844"/>
    </source>
</evidence>
<dbReference type="eggNOG" id="COG1309">
    <property type="taxonomic scope" value="Bacteria"/>
</dbReference>
<evidence type="ECO:0000256" key="4">
    <source>
        <dbReference type="ARBA" id="ARBA00023163"/>
    </source>
</evidence>
<dbReference type="InterPro" id="IPR050109">
    <property type="entry name" value="HTH-type_TetR-like_transc_reg"/>
</dbReference>
<keyword evidence="3 5" id="KW-0238">DNA-binding</keyword>
<sequence length="367" mass="40355">MPKIVDPTERRTEVVDAVLRIAERDGLEQATLRNIATEAGLAIGSVRHYFTDHAEVMEVAMKELVDRLGARILAKAERVTRPGVDRREAVQSILEEFLPFDAQRRLESAAWLSFVSASRTEPRLRPFAIKMQDGTRTIVGRIVKRIKESGRVPEDFDTDVESDRLTVLIDGLTLRAVLQPDTLDESAARAVLRRHLDSLLESLGRIRFQAEHRLAVVLGDDGLGGVGAVLGGLHLGGDDIVAALRVGAVYGPRVGTVLFGATVDRELLGGVSRVGALPARRDGSEGLHGDDDGQDRHDDRADEQAVAQRRASRPGFGCGRGCQHERRWLVRPLRGGRFGGLRHGRILAVATDTARVTPSRRSRRRPR</sequence>
<dbReference type="SUPFAM" id="SSF46689">
    <property type="entry name" value="Homeodomain-like"/>
    <property type="match status" value="1"/>
</dbReference>
<keyword evidence="2" id="KW-0805">Transcription regulation</keyword>
<organism evidence="8 9">
    <name type="scientific">Stackebrandtia nassauensis (strain DSM 44728 / CIP 108903 / NRRL B-16338 / NBRC 102104 / LLR-40K-21)</name>
    <dbReference type="NCBI Taxonomy" id="446470"/>
    <lineage>
        <taxon>Bacteria</taxon>
        <taxon>Bacillati</taxon>
        <taxon>Actinomycetota</taxon>
        <taxon>Actinomycetes</taxon>
        <taxon>Glycomycetales</taxon>
        <taxon>Glycomycetaceae</taxon>
        <taxon>Stackebrandtia</taxon>
    </lineage>
</organism>
<dbReference type="PANTHER" id="PTHR30055:SF234">
    <property type="entry name" value="HTH-TYPE TRANSCRIPTIONAL REGULATOR BETI"/>
    <property type="match status" value="1"/>
</dbReference>
<dbReference type="OrthoDB" id="9816296at2"/>
<dbReference type="EMBL" id="CP001778">
    <property type="protein sequence ID" value="ADD42556.1"/>
    <property type="molecule type" value="Genomic_DNA"/>
</dbReference>
<evidence type="ECO:0000259" key="7">
    <source>
        <dbReference type="PROSITE" id="PS50977"/>
    </source>
</evidence>
<feature type="DNA-binding region" description="H-T-H motif" evidence="5">
    <location>
        <begin position="31"/>
        <end position="50"/>
    </location>
</feature>
<keyword evidence="4" id="KW-0804">Transcription</keyword>
<dbReference type="Gene3D" id="1.10.357.10">
    <property type="entry name" value="Tetracycline Repressor, domain 2"/>
    <property type="match status" value="1"/>
</dbReference>
<dbReference type="PROSITE" id="PS50977">
    <property type="entry name" value="HTH_TETR_2"/>
    <property type="match status" value="1"/>
</dbReference>
<feature type="compositionally biased region" description="Basic and acidic residues" evidence="6">
    <location>
        <begin position="279"/>
        <end position="303"/>
    </location>
</feature>
<evidence type="ECO:0000256" key="1">
    <source>
        <dbReference type="ARBA" id="ARBA00022491"/>
    </source>
</evidence>
<dbReference type="GO" id="GO:0000976">
    <property type="term" value="F:transcription cis-regulatory region binding"/>
    <property type="evidence" value="ECO:0007669"/>
    <property type="project" value="TreeGrafter"/>
</dbReference>
<dbReference type="GO" id="GO:0003700">
    <property type="term" value="F:DNA-binding transcription factor activity"/>
    <property type="evidence" value="ECO:0007669"/>
    <property type="project" value="TreeGrafter"/>
</dbReference>
<proteinExistence type="predicted"/>
<dbReference type="SUPFAM" id="SSF48498">
    <property type="entry name" value="Tetracyclin repressor-like, C-terminal domain"/>
    <property type="match status" value="1"/>
</dbReference>
<dbReference type="HOGENOM" id="CLU_754217_0_0_11"/>
<dbReference type="InterPro" id="IPR009057">
    <property type="entry name" value="Homeodomain-like_sf"/>
</dbReference>
<feature type="domain" description="HTH tetR-type" evidence="7">
    <location>
        <begin position="8"/>
        <end position="68"/>
    </location>
</feature>
<dbReference type="InterPro" id="IPR039538">
    <property type="entry name" value="BetI_C"/>
</dbReference>
<protein>
    <submittedName>
        <fullName evidence="8">Transcriptional regulator, TetR family</fullName>
    </submittedName>
</protein>
<evidence type="ECO:0000256" key="5">
    <source>
        <dbReference type="PROSITE-ProRule" id="PRU00335"/>
    </source>
</evidence>
<evidence type="ECO:0000313" key="8">
    <source>
        <dbReference type="EMBL" id="ADD42556.1"/>
    </source>
</evidence>
<dbReference type="PANTHER" id="PTHR30055">
    <property type="entry name" value="HTH-TYPE TRANSCRIPTIONAL REGULATOR RUTR"/>
    <property type="match status" value="1"/>
</dbReference>
<evidence type="ECO:0000256" key="6">
    <source>
        <dbReference type="SAM" id="MobiDB-lite"/>
    </source>
</evidence>
<dbReference type="InterPro" id="IPR001647">
    <property type="entry name" value="HTH_TetR"/>
</dbReference>
<evidence type="ECO:0000256" key="3">
    <source>
        <dbReference type="ARBA" id="ARBA00023125"/>
    </source>
</evidence>
<reference evidence="8 9" key="1">
    <citation type="journal article" date="2009" name="Stand. Genomic Sci.">
        <title>Complete genome sequence of Stackebrandtia nassauensis type strain (LLR-40K-21).</title>
        <authorList>
            <person name="Munk C."/>
            <person name="Lapidus A."/>
            <person name="Copeland A."/>
            <person name="Jando M."/>
            <person name="Mayilraj S."/>
            <person name="Glavina Del Rio T."/>
            <person name="Nolan M."/>
            <person name="Chen F."/>
            <person name="Lucas S."/>
            <person name="Tice H."/>
            <person name="Cheng J.F."/>
            <person name="Han C."/>
            <person name="Detter J.C."/>
            <person name="Bruce D."/>
            <person name="Goodwin L."/>
            <person name="Chain P."/>
            <person name="Pitluck S."/>
            <person name="Goker M."/>
            <person name="Ovchinikova G."/>
            <person name="Pati A."/>
            <person name="Ivanova N."/>
            <person name="Mavromatis K."/>
            <person name="Chen A."/>
            <person name="Palaniappan K."/>
            <person name="Land M."/>
            <person name="Hauser L."/>
            <person name="Chang Y.J."/>
            <person name="Jeffries C.D."/>
            <person name="Bristow J."/>
            <person name="Eisen J.A."/>
            <person name="Markowitz V."/>
            <person name="Hugenholtz P."/>
            <person name="Kyrpides N.C."/>
            <person name="Klenk H.P."/>
        </authorList>
    </citation>
    <scope>NUCLEOTIDE SEQUENCE [LARGE SCALE GENOMIC DNA]</scope>
    <source>
        <strain evidence="9">DSM 44728 / CIP 108903 / NRRL B-16338 / NBRC 102104 / LLR-40K-21</strain>
    </source>
</reference>
<dbReference type="AlphaFoldDB" id="D3Q8I2"/>
<keyword evidence="1" id="KW-0678">Repressor</keyword>
<accession>D3Q8I2</accession>
<evidence type="ECO:0000256" key="2">
    <source>
        <dbReference type="ARBA" id="ARBA00023015"/>
    </source>
</evidence>
<dbReference type="KEGG" id="sna:Snas_2881"/>
<dbReference type="Proteomes" id="UP000000844">
    <property type="component" value="Chromosome"/>
</dbReference>
<dbReference type="RefSeq" id="WP_013018127.1">
    <property type="nucleotide sequence ID" value="NC_013947.1"/>
</dbReference>
<dbReference type="InterPro" id="IPR036271">
    <property type="entry name" value="Tet_transcr_reg_TetR-rel_C_sf"/>
</dbReference>
<feature type="region of interest" description="Disordered" evidence="6">
    <location>
        <begin position="279"/>
        <end position="318"/>
    </location>
</feature>